<dbReference type="SUPFAM" id="SSF57196">
    <property type="entry name" value="EGF/Laminin"/>
    <property type="match status" value="2"/>
</dbReference>
<proteinExistence type="predicted"/>
<evidence type="ECO:0000313" key="6">
    <source>
        <dbReference type="EMBL" id="KAF6462257.1"/>
    </source>
</evidence>
<dbReference type="GO" id="GO:0009986">
    <property type="term" value="C:cell surface"/>
    <property type="evidence" value="ECO:0007669"/>
    <property type="project" value="TreeGrafter"/>
</dbReference>
<comment type="caution">
    <text evidence="6">The sequence shown here is derived from an EMBL/GenBank/DDBJ whole genome shotgun (WGS) entry which is preliminary data.</text>
</comment>
<feature type="disulfide bond" evidence="4">
    <location>
        <begin position="101"/>
        <end position="110"/>
    </location>
</feature>
<keyword evidence="4" id="KW-1015">Disulfide bond</keyword>
<evidence type="ECO:0000256" key="3">
    <source>
        <dbReference type="ARBA" id="ARBA00022737"/>
    </source>
</evidence>
<evidence type="ECO:0000313" key="7">
    <source>
        <dbReference type="Proteomes" id="UP000550707"/>
    </source>
</evidence>
<dbReference type="GO" id="GO:0007219">
    <property type="term" value="P:Notch signaling pathway"/>
    <property type="evidence" value="ECO:0007669"/>
    <property type="project" value="TreeGrafter"/>
</dbReference>
<evidence type="ECO:0000256" key="2">
    <source>
        <dbReference type="ARBA" id="ARBA00022729"/>
    </source>
</evidence>
<dbReference type="Proteomes" id="UP000550707">
    <property type="component" value="Unassembled WGS sequence"/>
</dbReference>
<evidence type="ECO:0000259" key="5">
    <source>
        <dbReference type="PROSITE" id="PS50026"/>
    </source>
</evidence>
<dbReference type="PROSITE" id="PS01186">
    <property type="entry name" value="EGF_2"/>
    <property type="match status" value="1"/>
</dbReference>
<dbReference type="GO" id="GO:0005886">
    <property type="term" value="C:plasma membrane"/>
    <property type="evidence" value="ECO:0007669"/>
    <property type="project" value="TreeGrafter"/>
</dbReference>
<keyword evidence="7" id="KW-1185">Reference proteome</keyword>
<organism evidence="6 7">
    <name type="scientific">Molossus molossus</name>
    <name type="common">Pallas' mastiff bat</name>
    <name type="synonym">Vespertilio molossus</name>
    <dbReference type="NCBI Taxonomy" id="27622"/>
    <lineage>
        <taxon>Eukaryota</taxon>
        <taxon>Metazoa</taxon>
        <taxon>Chordata</taxon>
        <taxon>Craniata</taxon>
        <taxon>Vertebrata</taxon>
        <taxon>Euteleostomi</taxon>
        <taxon>Mammalia</taxon>
        <taxon>Eutheria</taxon>
        <taxon>Laurasiatheria</taxon>
        <taxon>Chiroptera</taxon>
        <taxon>Yangochiroptera</taxon>
        <taxon>Molossidae</taxon>
        <taxon>Molossus</taxon>
    </lineage>
</organism>
<sequence length="139" mass="15901">MECCVSRVCGKSGICQNKSSGDLCECPEGFLTRGCEIDINKFSLIPCQNGEDCNISKDTLCIYSPVFIGKLCKKLQASCDSFPYKKDATYMNFEKDYYCSCMPRFTGRNCEKVIDHCRLLSINCRNEEWCFNIIGRFRI</sequence>
<keyword evidence="1 4" id="KW-0245">EGF-like domain</keyword>
<dbReference type="InterPro" id="IPR000742">
    <property type="entry name" value="EGF"/>
</dbReference>
<protein>
    <recommendedName>
        <fullName evidence="5">EGF-like domain-containing protein</fullName>
    </recommendedName>
</protein>
<dbReference type="PROSITE" id="PS00022">
    <property type="entry name" value="EGF_1"/>
    <property type="match status" value="1"/>
</dbReference>
<dbReference type="GO" id="GO:0043235">
    <property type="term" value="C:receptor complex"/>
    <property type="evidence" value="ECO:0007669"/>
    <property type="project" value="TreeGrafter"/>
</dbReference>
<dbReference type="Gene3D" id="2.10.25.10">
    <property type="entry name" value="Laminin"/>
    <property type="match status" value="2"/>
</dbReference>
<dbReference type="PANTHER" id="PTHR45836">
    <property type="entry name" value="SLIT HOMOLOG"/>
    <property type="match status" value="1"/>
</dbReference>
<feature type="domain" description="EGF-like" evidence="5">
    <location>
        <begin position="75"/>
        <end position="111"/>
    </location>
</feature>
<dbReference type="GO" id="GO:0007411">
    <property type="term" value="P:axon guidance"/>
    <property type="evidence" value="ECO:0007669"/>
    <property type="project" value="TreeGrafter"/>
</dbReference>
<accession>A0A7J8GQP4</accession>
<keyword evidence="2" id="KW-0732">Signal</keyword>
<dbReference type="PANTHER" id="PTHR45836:SF13">
    <property type="entry name" value="PROTEIN CRUMBS"/>
    <property type="match status" value="1"/>
</dbReference>
<dbReference type="EMBL" id="JACASF010000008">
    <property type="protein sequence ID" value="KAF6462257.1"/>
    <property type="molecule type" value="Genomic_DNA"/>
</dbReference>
<dbReference type="PROSITE" id="PS50026">
    <property type="entry name" value="EGF_3"/>
    <property type="match status" value="1"/>
</dbReference>
<keyword evidence="3" id="KW-0677">Repeat</keyword>
<evidence type="ECO:0000256" key="1">
    <source>
        <dbReference type="ARBA" id="ARBA00022536"/>
    </source>
</evidence>
<dbReference type="InterPro" id="IPR051355">
    <property type="entry name" value="Notch/Slit_guidance"/>
</dbReference>
<comment type="caution">
    <text evidence="4">Lacks conserved residue(s) required for the propagation of feature annotation.</text>
</comment>
<reference evidence="6 7" key="1">
    <citation type="journal article" date="2020" name="Nature">
        <title>Six reference-quality genomes reveal evolution of bat adaptations.</title>
        <authorList>
            <person name="Jebb D."/>
            <person name="Huang Z."/>
            <person name="Pippel M."/>
            <person name="Hughes G.M."/>
            <person name="Lavrichenko K."/>
            <person name="Devanna P."/>
            <person name="Winkler S."/>
            <person name="Jermiin L.S."/>
            <person name="Skirmuntt E.C."/>
            <person name="Katzourakis A."/>
            <person name="Burkitt-Gray L."/>
            <person name="Ray D.A."/>
            <person name="Sullivan K.A.M."/>
            <person name="Roscito J.G."/>
            <person name="Kirilenko B.M."/>
            <person name="Davalos L.M."/>
            <person name="Corthals A.P."/>
            <person name="Power M.L."/>
            <person name="Jones G."/>
            <person name="Ransome R.D."/>
            <person name="Dechmann D.K.N."/>
            <person name="Locatelli A.G."/>
            <person name="Puechmaille S.J."/>
            <person name="Fedrigo O."/>
            <person name="Jarvis E.D."/>
            <person name="Hiller M."/>
            <person name="Vernes S.C."/>
            <person name="Myers E.W."/>
            <person name="Teeling E.C."/>
        </authorList>
    </citation>
    <scope>NUCLEOTIDE SEQUENCE [LARGE SCALE GENOMIC DNA]</scope>
    <source>
        <strain evidence="6">MMolMol1</strain>
        <tissue evidence="6">Muscle</tissue>
    </source>
</reference>
<name>A0A7J8GQP4_MOLMO</name>
<evidence type="ECO:0000256" key="4">
    <source>
        <dbReference type="PROSITE-ProRule" id="PRU00076"/>
    </source>
</evidence>
<gene>
    <name evidence="6" type="ORF">HJG59_011296</name>
</gene>
<dbReference type="AlphaFoldDB" id="A0A7J8GQP4"/>